<feature type="transmembrane region" description="Helical" evidence="1">
    <location>
        <begin position="61"/>
        <end position="86"/>
    </location>
</feature>
<protein>
    <submittedName>
        <fullName evidence="2">Uncharacterized protein</fullName>
    </submittedName>
</protein>
<proteinExistence type="predicted"/>
<comment type="caution">
    <text evidence="2">The sequence shown here is derived from an EMBL/GenBank/DDBJ whole genome shotgun (WGS) entry which is preliminary data.</text>
</comment>
<gene>
    <name evidence="2" type="ORF">HY912_24480</name>
</gene>
<dbReference type="AlphaFoldDB" id="A0A9D6V5U9"/>
<feature type="non-terminal residue" evidence="2">
    <location>
        <position position="127"/>
    </location>
</feature>
<reference evidence="2" key="1">
    <citation type="submission" date="2020-07" db="EMBL/GenBank/DDBJ databases">
        <title>Huge and variable diversity of episymbiotic CPR bacteria and DPANN archaea in groundwater ecosystems.</title>
        <authorList>
            <person name="He C.Y."/>
            <person name="Keren R."/>
            <person name="Whittaker M."/>
            <person name="Farag I.F."/>
            <person name="Doudna J."/>
            <person name="Cate J.H.D."/>
            <person name="Banfield J.F."/>
        </authorList>
    </citation>
    <scope>NUCLEOTIDE SEQUENCE</scope>
    <source>
        <strain evidence="2">NC_groundwater_1664_Pr3_B-0.1um_52_9</strain>
    </source>
</reference>
<evidence type="ECO:0000256" key="1">
    <source>
        <dbReference type="SAM" id="Phobius"/>
    </source>
</evidence>
<keyword evidence="1" id="KW-0812">Transmembrane</keyword>
<organism evidence="2 3">
    <name type="scientific">Desulfomonile tiedjei</name>
    <dbReference type="NCBI Taxonomy" id="2358"/>
    <lineage>
        <taxon>Bacteria</taxon>
        <taxon>Pseudomonadati</taxon>
        <taxon>Thermodesulfobacteriota</taxon>
        <taxon>Desulfomonilia</taxon>
        <taxon>Desulfomonilales</taxon>
        <taxon>Desulfomonilaceae</taxon>
        <taxon>Desulfomonile</taxon>
    </lineage>
</organism>
<name>A0A9D6V5U9_9BACT</name>
<keyword evidence="1" id="KW-0472">Membrane</keyword>
<evidence type="ECO:0000313" key="3">
    <source>
        <dbReference type="Proteomes" id="UP000807825"/>
    </source>
</evidence>
<dbReference type="Proteomes" id="UP000807825">
    <property type="component" value="Unassembled WGS sequence"/>
</dbReference>
<accession>A0A9D6V5U9</accession>
<feature type="transmembrane region" description="Helical" evidence="1">
    <location>
        <begin position="36"/>
        <end position="54"/>
    </location>
</feature>
<evidence type="ECO:0000313" key="2">
    <source>
        <dbReference type="EMBL" id="MBI5252665.1"/>
    </source>
</evidence>
<keyword evidence="1" id="KW-1133">Transmembrane helix</keyword>
<sequence length="127" mass="14424">MKEQRIQLLVALVGLAAASFIFHYKMHPPEQFLSHFWASLFSAMDVILVTILFLSRSTAIWGLLLNSFLSFLGIIMMTDLAIVSSLEGWIKVSLFRQPIAWLMESTFPDILIVIADFTIGLTLYRIT</sequence>
<feature type="transmembrane region" description="Helical" evidence="1">
    <location>
        <begin position="106"/>
        <end position="124"/>
    </location>
</feature>
<feature type="transmembrane region" description="Helical" evidence="1">
    <location>
        <begin position="7"/>
        <end position="24"/>
    </location>
</feature>
<dbReference type="EMBL" id="JACRDE010000634">
    <property type="protein sequence ID" value="MBI5252665.1"/>
    <property type="molecule type" value="Genomic_DNA"/>
</dbReference>